<evidence type="ECO:0000313" key="5">
    <source>
        <dbReference type="Proteomes" id="UP001163046"/>
    </source>
</evidence>
<feature type="domain" description="3'-5' exonuclease" evidence="2">
    <location>
        <begin position="7"/>
        <end position="147"/>
    </location>
</feature>
<dbReference type="Proteomes" id="UP001163046">
    <property type="component" value="Unassembled WGS sequence"/>
</dbReference>
<reference evidence="4" key="1">
    <citation type="submission" date="2023-01" db="EMBL/GenBank/DDBJ databases">
        <title>Genome assembly of the deep-sea coral Lophelia pertusa.</title>
        <authorList>
            <person name="Herrera S."/>
            <person name="Cordes E."/>
        </authorList>
    </citation>
    <scope>NUCLEOTIDE SEQUENCE</scope>
    <source>
        <strain evidence="4">USNM1676648</strain>
        <tissue evidence="4">Polyp</tissue>
    </source>
</reference>
<feature type="region of interest" description="Disordered" evidence="1">
    <location>
        <begin position="173"/>
        <end position="201"/>
    </location>
</feature>
<dbReference type="AlphaFoldDB" id="A0A9X0CVQ6"/>
<dbReference type="InterPro" id="IPR002782">
    <property type="entry name" value="Mut7-C_RNAse_dom"/>
</dbReference>
<organism evidence="4 5">
    <name type="scientific">Desmophyllum pertusum</name>
    <dbReference type="NCBI Taxonomy" id="174260"/>
    <lineage>
        <taxon>Eukaryota</taxon>
        <taxon>Metazoa</taxon>
        <taxon>Cnidaria</taxon>
        <taxon>Anthozoa</taxon>
        <taxon>Hexacorallia</taxon>
        <taxon>Scleractinia</taxon>
        <taxon>Caryophylliina</taxon>
        <taxon>Caryophylliidae</taxon>
        <taxon>Desmophyllum</taxon>
    </lineage>
</organism>
<evidence type="ECO:0000256" key="1">
    <source>
        <dbReference type="SAM" id="MobiDB-lite"/>
    </source>
</evidence>
<dbReference type="PANTHER" id="PTHR47765">
    <property type="entry name" value="3'-5' EXONUCLEASE DOMAIN-CONTAINING PROTEIN"/>
    <property type="match status" value="1"/>
</dbReference>
<evidence type="ECO:0000259" key="3">
    <source>
        <dbReference type="Pfam" id="PF01927"/>
    </source>
</evidence>
<dbReference type="GO" id="GO:0008408">
    <property type="term" value="F:3'-5' exonuclease activity"/>
    <property type="evidence" value="ECO:0007669"/>
    <property type="project" value="InterPro"/>
</dbReference>
<keyword evidence="5" id="KW-1185">Reference proteome</keyword>
<name>A0A9X0CVQ6_9CNID</name>
<proteinExistence type="predicted"/>
<dbReference type="InterPro" id="IPR012337">
    <property type="entry name" value="RNaseH-like_sf"/>
</dbReference>
<evidence type="ECO:0000313" key="4">
    <source>
        <dbReference type="EMBL" id="KAJ7377817.1"/>
    </source>
</evidence>
<accession>A0A9X0CVQ6</accession>
<comment type="caution">
    <text evidence="4">The sequence shown here is derived from an EMBL/GenBank/DDBJ whole genome shotgun (WGS) entry which is preliminary data.</text>
</comment>
<dbReference type="OrthoDB" id="18193at2759"/>
<protein>
    <submittedName>
        <fullName evidence="4">Exonuclease mut-7</fullName>
    </submittedName>
</protein>
<dbReference type="GO" id="GO:0006139">
    <property type="term" value="P:nucleobase-containing compound metabolic process"/>
    <property type="evidence" value="ECO:0007669"/>
    <property type="project" value="InterPro"/>
</dbReference>
<dbReference type="Pfam" id="PF01612">
    <property type="entry name" value="DNA_pol_A_exo1"/>
    <property type="match status" value="1"/>
</dbReference>
<keyword evidence="4" id="KW-0378">Hydrolase</keyword>
<keyword evidence="4" id="KW-0540">Nuclease</keyword>
<dbReference type="EMBL" id="MU826372">
    <property type="protein sequence ID" value="KAJ7377817.1"/>
    <property type="molecule type" value="Genomic_DNA"/>
</dbReference>
<feature type="domain" description="Mut7-C RNAse" evidence="3">
    <location>
        <begin position="364"/>
        <end position="398"/>
    </location>
</feature>
<dbReference type="GO" id="GO:0003676">
    <property type="term" value="F:nucleic acid binding"/>
    <property type="evidence" value="ECO:0007669"/>
    <property type="project" value="InterPro"/>
</dbReference>
<sequence length="407" mass="45981">MITLTDNVEDSDIQQFADNFFANPHVLKLGYGVDSDFRNLVSSCPLYEHAVTHLARFVDLCPLSKQILNIPSVRQKLGSRMRSISARERACIEEERGLSELVFLSLGLPLDKTYQISDWERRPLSEEQLIYAALDAYCLLEVYDVLKQWVVESRLRINMEPAVILSWLQPKKEKPRRNRKKEPRPGTRSNDLLPPARKREPIPPQSLRVVVDTMLQGLGQHLRCCGVDVVILDNSAADHARAVEIARTENRIILTTGLPYEQLRSKVPEGMCVCIPCGKTIRQQVSALIKYFNLQITAQDIFSRCQVCNGDDFVRVQQDHMRLAMGIFHGRFQAPLPGYEPKGCPVNLVDLTLPGGVPLKLGPLPEEVVEKNSADVFFCCSNCGKVFWEGGHHKRIATQFNYILGSS</sequence>
<dbReference type="Pfam" id="PF01927">
    <property type="entry name" value="Mut7-C"/>
    <property type="match status" value="2"/>
</dbReference>
<dbReference type="PANTHER" id="PTHR47765:SF2">
    <property type="entry name" value="EXONUCLEASE MUT-7 HOMOLOG"/>
    <property type="match status" value="1"/>
</dbReference>
<dbReference type="Gene3D" id="3.30.420.10">
    <property type="entry name" value="Ribonuclease H-like superfamily/Ribonuclease H"/>
    <property type="match status" value="1"/>
</dbReference>
<dbReference type="InterPro" id="IPR052408">
    <property type="entry name" value="Exonuclease_MUT-7-like"/>
</dbReference>
<dbReference type="InterPro" id="IPR036397">
    <property type="entry name" value="RNaseH_sf"/>
</dbReference>
<evidence type="ECO:0000259" key="2">
    <source>
        <dbReference type="Pfam" id="PF01612"/>
    </source>
</evidence>
<feature type="compositionally biased region" description="Basic residues" evidence="1">
    <location>
        <begin position="173"/>
        <end position="182"/>
    </location>
</feature>
<dbReference type="SUPFAM" id="SSF53098">
    <property type="entry name" value="Ribonuclease H-like"/>
    <property type="match status" value="1"/>
</dbReference>
<gene>
    <name evidence="4" type="primary">EXD3</name>
    <name evidence="4" type="ORF">OS493_026384</name>
</gene>
<dbReference type="InterPro" id="IPR002562">
    <property type="entry name" value="3'-5'_exonuclease_dom"/>
</dbReference>
<feature type="domain" description="Mut7-C RNAse" evidence="3">
    <location>
        <begin position="208"/>
        <end position="318"/>
    </location>
</feature>
<keyword evidence="4" id="KW-0269">Exonuclease</keyword>